<dbReference type="RefSeq" id="WP_073108813.1">
    <property type="nucleotide sequence ID" value="NZ_FQXE01000018.1"/>
</dbReference>
<dbReference type="SUPFAM" id="SSF51735">
    <property type="entry name" value="NAD(P)-binding Rossmann-fold domains"/>
    <property type="match status" value="1"/>
</dbReference>
<dbReference type="AlphaFoldDB" id="A0A1M5ZTW5"/>
<dbReference type="OrthoDB" id="9810734at2"/>
<dbReference type="FunFam" id="3.40.50.720:FF:000084">
    <property type="entry name" value="Short-chain dehydrogenase reductase"/>
    <property type="match status" value="1"/>
</dbReference>
<dbReference type="STRING" id="658167.SAMN04488135_118107"/>
<keyword evidence="2" id="KW-0560">Oxidoreductase</keyword>
<dbReference type="PRINTS" id="PR00080">
    <property type="entry name" value="SDRFAMILY"/>
</dbReference>
<dbReference type="Proteomes" id="UP000184226">
    <property type="component" value="Unassembled WGS sequence"/>
</dbReference>
<dbReference type="PANTHER" id="PTHR44196">
    <property type="entry name" value="DEHYDROGENASE/REDUCTASE SDR FAMILY MEMBER 7B"/>
    <property type="match status" value="1"/>
</dbReference>
<dbReference type="PANTHER" id="PTHR44196:SF1">
    <property type="entry name" value="DEHYDROGENASE_REDUCTASE SDR FAMILY MEMBER 7B"/>
    <property type="match status" value="1"/>
</dbReference>
<dbReference type="InterPro" id="IPR002347">
    <property type="entry name" value="SDR_fam"/>
</dbReference>
<dbReference type="InterPro" id="IPR036291">
    <property type="entry name" value="NAD(P)-bd_dom_sf"/>
</dbReference>
<evidence type="ECO:0000313" key="4">
    <source>
        <dbReference type="EMBL" id="SHI27707.1"/>
    </source>
</evidence>
<dbReference type="EMBL" id="FQXE01000018">
    <property type="protein sequence ID" value="SHI27707.1"/>
    <property type="molecule type" value="Genomic_DNA"/>
</dbReference>
<keyword evidence="5" id="KW-1185">Reference proteome</keyword>
<organism evidence="4 5">
    <name type="scientific">Pollutimonas bauzanensis</name>
    <dbReference type="NCBI Taxonomy" id="658167"/>
    <lineage>
        <taxon>Bacteria</taxon>
        <taxon>Pseudomonadati</taxon>
        <taxon>Pseudomonadota</taxon>
        <taxon>Betaproteobacteria</taxon>
        <taxon>Burkholderiales</taxon>
        <taxon>Alcaligenaceae</taxon>
        <taxon>Pollutimonas</taxon>
    </lineage>
</organism>
<evidence type="ECO:0000313" key="5">
    <source>
        <dbReference type="Proteomes" id="UP000184226"/>
    </source>
</evidence>
<accession>A0A1M5ZTW5</accession>
<dbReference type="CDD" id="cd05233">
    <property type="entry name" value="SDR_c"/>
    <property type="match status" value="1"/>
</dbReference>
<name>A0A1M5ZTW5_9BURK</name>
<sequence length="291" mass="31102">MQKVLSEKVAIITGGSQGLGFEIAKKYVEAGADVMLCARDGALLDEAQKQLLQSAASGQKIVARITDVSSPAEVDELVAETIEALGAVHVLVNNAGIYGPKGEIEDVDWAAWVKAMEINVYGSVLMCRAVLPHFKKQGYGKIIQLSGGGATNPLPRISAYAVSKAAIVRFAETLAEEVRGTGIDVNAVAPGALNTRMLDEILEAGPQKVGTQFYERALKQKESGGAPLDRGAELAVFLASAASDGITGKLISAVWDNWEDWPQHCDDLSKTDAYTLRRITGRDRGFDWGDK</sequence>
<dbReference type="Gene3D" id="3.40.50.720">
    <property type="entry name" value="NAD(P)-binding Rossmann-like Domain"/>
    <property type="match status" value="1"/>
</dbReference>
<dbReference type="GO" id="GO:0016491">
    <property type="term" value="F:oxidoreductase activity"/>
    <property type="evidence" value="ECO:0007669"/>
    <property type="project" value="UniProtKB-KW"/>
</dbReference>
<dbReference type="Pfam" id="PF00106">
    <property type="entry name" value="adh_short"/>
    <property type="match status" value="1"/>
</dbReference>
<evidence type="ECO:0000256" key="2">
    <source>
        <dbReference type="ARBA" id="ARBA00023002"/>
    </source>
</evidence>
<reference evidence="4 5" key="1">
    <citation type="submission" date="2016-11" db="EMBL/GenBank/DDBJ databases">
        <authorList>
            <person name="Jaros S."/>
            <person name="Januszkiewicz K."/>
            <person name="Wedrychowicz H."/>
        </authorList>
    </citation>
    <scope>NUCLEOTIDE SEQUENCE [LARGE SCALE GENOMIC DNA]</scope>
    <source>
        <strain evidence="4 5">CGMCC 1.10190</strain>
    </source>
</reference>
<dbReference type="GO" id="GO:0016020">
    <property type="term" value="C:membrane"/>
    <property type="evidence" value="ECO:0007669"/>
    <property type="project" value="TreeGrafter"/>
</dbReference>
<protein>
    <submittedName>
        <fullName evidence="4">3-oxoacyl-[acyl-carrier protein] reductase</fullName>
    </submittedName>
</protein>
<dbReference type="PRINTS" id="PR00081">
    <property type="entry name" value="GDHRDH"/>
</dbReference>
<evidence type="ECO:0000256" key="3">
    <source>
        <dbReference type="RuleBase" id="RU000363"/>
    </source>
</evidence>
<proteinExistence type="inferred from homology"/>
<comment type="similarity">
    <text evidence="1 3">Belongs to the short-chain dehydrogenases/reductases (SDR) family.</text>
</comment>
<gene>
    <name evidence="4" type="ORF">SAMN04488135_118107</name>
</gene>
<evidence type="ECO:0000256" key="1">
    <source>
        <dbReference type="ARBA" id="ARBA00006484"/>
    </source>
</evidence>